<feature type="region of interest" description="Disordered" evidence="11">
    <location>
        <begin position="695"/>
        <end position="717"/>
    </location>
</feature>
<dbReference type="InterPro" id="IPR000203">
    <property type="entry name" value="GPS"/>
</dbReference>
<dbReference type="GeneTree" id="ENSGT00940000165798"/>
<reference evidence="17" key="2">
    <citation type="submission" date="2025-09" db="UniProtKB">
        <authorList>
            <consortium name="Ensembl"/>
        </authorList>
    </citation>
    <scope>IDENTIFICATION</scope>
</reference>
<dbReference type="InterPro" id="IPR046338">
    <property type="entry name" value="GAIN_dom_sf"/>
</dbReference>
<feature type="chain" id="PRO_5034727569" description="CD97 antigen" evidence="13">
    <location>
        <begin position="18"/>
        <end position="717"/>
    </location>
</feature>
<evidence type="ECO:0000256" key="5">
    <source>
        <dbReference type="ARBA" id="ARBA00022989"/>
    </source>
</evidence>
<dbReference type="Gene3D" id="2.60.220.50">
    <property type="match status" value="1"/>
</dbReference>
<feature type="transmembrane region" description="Helical" evidence="12">
    <location>
        <begin position="618"/>
        <end position="641"/>
    </location>
</feature>
<evidence type="ECO:0000259" key="15">
    <source>
        <dbReference type="PROSITE" id="PS50221"/>
    </source>
</evidence>
<feature type="transmembrane region" description="Helical" evidence="12">
    <location>
        <begin position="575"/>
        <end position="597"/>
    </location>
</feature>
<dbReference type="FunFam" id="1.20.1070.10:FF:000136">
    <property type="entry name" value="Adhesion G protein-coupled receptor E5"/>
    <property type="match status" value="1"/>
</dbReference>
<comment type="subcellular location">
    <subcellularLocation>
        <location evidence="1">Cell membrane</location>
        <topology evidence="1">Multi-pass membrane protein</topology>
    </subcellularLocation>
</comment>
<evidence type="ECO:0000256" key="10">
    <source>
        <dbReference type="PROSITE-ProRule" id="PRU00076"/>
    </source>
</evidence>
<evidence type="ECO:0000256" key="11">
    <source>
        <dbReference type="SAM" id="MobiDB-lite"/>
    </source>
</evidence>
<dbReference type="PROSITE" id="PS50261">
    <property type="entry name" value="G_PROTEIN_RECEP_F2_4"/>
    <property type="match status" value="1"/>
</dbReference>
<dbReference type="PROSITE" id="PS01186">
    <property type="entry name" value="EGF_2"/>
    <property type="match status" value="1"/>
</dbReference>
<feature type="transmembrane region" description="Helical" evidence="12">
    <location>
        <begin position="499"/>
        <end position="523"/>
    </location>
</feature>
<dbReference type="Pfam" id="PF07645">
    <property type="entry name" value="EGF_CA"/>
    <property type="match status" value="2"/>
</dbReference>
<feature type="transmembrane region" description="Helical" evidence="12">
    <location>
        <begin position="535"/>
        <end position="555"/>
    </location>
</feature>
<dbReference type="GO" id="GO:0005509">
    <property type="term" value="F:calcium ion binding"/>
    <property type="evidence" value="ECO:0007669"/>
    <property type="project" value="InterPro"/>
</dbReference>
<dbReference type="PRINTS" id="PR00249">
    <property type="entry name" value="GPCRSECRETIN"/>
</dbReference>
<keyword evidence="18" id="KW-1185">Reference proteome</keyword>
<dbReference type="InterPro" id="IPR001740">
    <property type="entry name" value="GPCR_2_EMR1-like_rcpt"/>
</dbReference>
<dbReference type="InterPro" id="IPR017981">
    <property type="entry name" value="GPCR_2-like_7TM"/>
</dbReference>
<feature type="domain" description="EGF-like" evidence="14">
    <location>
        <begin position="127"/>
        <end position="165"/>
    </location>
</feature>
<dbReference type="GO" id="GO:0007166">
    <property type="term" value="P:cell surface receptor signaling pathway"/>
    <property type="evidence" value="ECO:0007669"/>
    <property type="project" value="InterPro"/>
</dbReference>
<evidence type="ECO:0000256" key="7">
    <source>
        <dbReference type="ARBA" id="ARBA00023157"/>
    </source>
</evidence>
<dbReference type="PROSITE" id="PS00010">
    <property type="entry name" value="ASX_HYDROXYL"/>
    <property type="match status" value="1"/>
</dbReference>
<feature type="transmembrane region" description="Helical" evidence="12">
    <location>
        <begin position="467"/>
        <end position="487"/>
    </location>
</feature>
<dbReference type="PANTHER" id="PTHR12011:SF348">
    <property type="entry name" value="ADHESION G PROTEIN-COUPLED RECEPTOR E5"/>
    <property type="match status" value="1"/>
</dbReference>
<protein>
    <recommendedName>
        <fullName evidence="19">CD97 antigen</fullName>
    </recommendedName>
</protein>
<keyword evidence="5 12" id="KW-1133">Transmembrane helix</keyword>
<keyword evidence="2" id="KW-1003">Cell membrane</keyword>
<dbReference type="InterPro" id="IPR000742">
    <property type="entry name" value="EGF"/>
</dbReference>
<keyword evidence="8" id="KW-0675">Receptor</keyword>
<dbReference type="GO" id="GO:0005886">
    <property type="term" value="C:plasma membrane"/>
    <property type="evidence" value="ECO:0007669"/>
    <property type="project" value="UniProtKB-SubCell"/>
</dbReference>
<evidence type="ECO:0000256" key="12">
    <source>
        <dbReference type="SAM" id="Phobius"/>
    </source>
</evidence>
<feature type="domain" description="GAIN-B" evidence="15">
    <location>
        <begin position="253"/>
        <end position="426"/>
    </location>
</feature>
<dbReference type="CDD" id="cd00054">
    <property type="entry name" value="EGF_CA"/>
    <property type="match status" value="2"/>
</dbReference>
<keyword evidence="4 12" id="KW-0812">Transmembrane</keyword>
<dbReference type="Pfam" id="PF01825">
    <property type="entry name" value="GPS"/>
    <property type="match status" value="1"/>
</dbReference>
<dbReference type="InterPro" id="IPR000832">
    <property type="entry name" value="GPCR_2_secretin-like"/>
</dbReference>
<reference evidence="17" key="1">
    <citation type="submission" date="2025-08" db="UniProtKB">
        <authorList>
            <consortium name="Ensembl"/>
        </authorList>
    </citation>
    <scope>IDENTIFICATION</scope>
</reference>
<dbReference type="SUPFAM" id="SSF81321">
    <property type="entry name" value="Family A G protein-coupled receptor-like"/>
    <property type="match status" value="1"/>
</dbReference>
<keyword evidence="9" id="KW-0325">Glycoprotein</keyword>
<dbReference type="InterPro" id="IPR000152">
    <property type="entry name" value="EGF-type_Asp/Asn_hydroxyl_site"/>
</dbReference>
<evidence type="ECO:0000256" key="13">
    <source>
        <dbReference type="SAM" id="SignalP"/>
    </source>
</evidence>
<name>A0A8C5WD33_9ANUR</name>
<dbReference type="SUPFAM" id="SSF57196">
    <property type="entry name" value="EGF/Laminin"/>
    <property type="match status" value="2"/>
</dbReference>
<dbReference type="Pfam" id="PF00002">
    <property type="entry name" value="7tm_2"/>
    <property type="match status" value="1"/>
</dbReference>
<dbReference type="PRINTS" id="PR01128">
    <property type="entry name" value="EMR1HORMONER"/>
</dbReference>
<evidence type="ECO:0000256" key="2">
    <source>
        <dbReference type="ARBA" id="ARBA00022475"/>
    </source>
</evidence>
<dbReference type="InterPro" id="IPR057244">
    <property type="entry name" value="GAIN_B"/>
</dbReference>
<evidence type="ECO:0000256" key="4">
    <source>
        <dbReference type="ARBA" id="ARBA00022692"/>
    </source>
</evidence>
<proteinExistence type="predicted"/>
<evidence type="ECO:0000256" key="8">
    <source>
        <dbReference type="ARBA" id="ARBA00023170"/>
    </source>
</evidence>
<evidence type="ECO:0000313" key="17">
    <source>
        <dbReference type="Ensembl" id="ENSLLEP00000029388.1"/>
    </source>
</evidence>
<evidence type="ECO:0000313" key="18">
    <source>
        <dbReference type="Proteomes" id="UP000694569"/>
    </source>
</evidence>
<keyword evidence="13" id="KW-0732">Signal</keyword>
<dbReference type="Gene3D" id="1.20.1070.10">
    <property type="entry name" value="Rhodopsin 7-helix transmembrane proteins"/>
    <property type="match status" value="1"/>
</dbReference>
<dbReference type="SMART" id="SM00181">
    <property type="entry name" value="EGF"/>
    <property type="match status" value="3"/>
</dbReference>
<dbReference type="PANTHER" id="PTHR12011">
    <property type="entry name" value="ADHESION G-PROTEIN COUPLED RECEPTOR"/>
    <property type="match status" value="1"/>
</dbReference>
<keyword evidence="7" id="KW-1015">Disulfide bond</keyword>
<evidence type="ECO:0000259" key="16">
    <source>
        <dbReference type="PROSITE" id="PS50261"/>
    </source>
</evidence>
<dbReference type="InterPro" id="IPR001881">
    <property type="entry name" value="EGF-like_Ca-bd_dom"/>
</dbReference>
<feature type="transmembrane region" description="Helical" evidence="12">
    <location>
        <begin position="647"/>
        <end position="670"/>
    </location>
</feature>
<dbReference type="AlphaFoldDB" id="A0A8C5WD33"/>
<sequence>MSRTFIIILLLILGVSAATTLQCPQKEDFNGTICTINGTEGKFCPTNETCEEEPDSCPCRKGFNKEDSSCTDINECREKTHKCGVSYTECQNSVGSYYCICNNGFQKQNKKEFCPDFNNKSNNNCEDIKECEETPHICGDNSECIESIGSYSCTCKEGFRSKFQDVKNPQCSPCSNNMPAMQECSGDKLRCFLQYLNTPALPTCSQLKETQLEQLRQFLSQLGNLSRNIASEPKEERLKHVGELLIGAEKLSQTLAIFYRDNIQLQDPKSRTELRTLTNFSKREQVFLRSGWNSVTVDGSTAANNNTWDLPIVGILVYHRLSTLFKDAAVLGQNSTVKEYSVFSPVISTFVNREDTENLTKPITLRLTHTSPIKNHSITLCVFWSKENSAWSGKGCRKVNSTENETVCECSHMTSFAILMALEDIESWGLILITKIGLSLSIICLTLALITFCLCRSIRGTRNTIHTHLCATLLLGNCIFLLGIEAYHNRTLCGVVAAVLHALYLSAFCWMALEGLELYLMLVRVFDTHYLKKRHLVMVGYGVPLIIVIISASIYSNGYGTEKYCWLSRENGFVWSFMGPVCVIILVNCGIFVLTVWKLAEKMASLNPDQGKLKRIRSLTVTSVAQLCVLGCCWLFGFLMFGKAVYVFAYIFAIFNGLQGLQIFLLHCLLHRKVREEYAKWLCAAVHFKTPTYSEFSNTSNTHTQSKTKNTTKESNL</sequence>
<evidence type="ECO:0008006" key="19">
    <source>
        <dbReference type="Google" id="ProtNLM"/>
    </source>
</evidence>
<dbReference type="PROSITE" id="PS50221">
    <property type="entry name" value="GAIN_B"/>
    <property type="match status" value="1"/>
</dbReference>
<comment type="caution">
    <text evidence="10">Lacks conserved residue(s) required for the propagation of feature annotation.</text>
</comment>
<dbReference type="InterPro" id="IPR049883">
    <property type="entry name" value="NOTCH1_EGF-like"/>
</dbReference>
<keyword evidence="3 10" id="KW-0245">EGF-like domain</keyword>
<keyword evidence="6 12" id="KW-0472">Membrane</keyword>
<evidence type="ECO:0000256" key="1">
    <source>
        <dbReference type="ARBA" id="ARBA00004651"/>
    </source>
</evidence>
<feature type="domain" description="G-protein coupled receptors family 2 profile 2" evidence="16">
    <location>
        <begin position="430"/>
        <end position="671"/>
    </location>
</feature>
<dbReference type="PROSITE" id="PS50026">
    <property type="entry name" value="EGF_3"/>
    <property type="match status" value="1"/>
</dbReference>
<feature type="signal peptide" evidence="13">
    <location>
        <begin position="1"/>
        <end position="17"/>
    </location>
</feature>
<dbReference type="Ensembl" id="ENSLLET00000030524.1">
    <property type="protein sequence ID" value="ENSLLEP00000029388.1"/>
    <property type="gene ID" value="ENSLLEG00000018637.1"/>
</dbReference>
<evidence type="ECO:0000256" key="6">
    <source>
        <dbReference type="ARBA" id="ARBA00023136"/>
    </source>
</evidence>
<evidence type="ECO:0000259" key="14">
    <source>
        <dbReference type="PROSITE" id="PS50026"/>
    </source>
</evidence>
<dbReference type="SMART" id="SM00303">
    <property type="entry name" value="GPS"/>
    <property type="match status" value="1"/>
</dbReference>
<dbReference type="OrthoDB" id="1100386at2759"/>
<feature type="transmembrane region" description="Helical" evidence="12">
    <location>
        <begin position="428"/>
        <end position="455"/>
    </location>
</feature>
<organism evidence="17 18">
    <name type="scientific">Leptobrachium leishanense</name>
    <name type="common">Leishan spiny toad</name>
    <dbReference type="NCBI Taxonomy" id="445787"/>
    <lineage>
        <taxon>Eukaryota</taxon>
        <taxon>Metazoa</taxon>
        <taxon>Chordata</taxon>
        <taxon>Craniata</taxon>
        <taxon>Vertebrata</taxon>
        <taxon>Euteleostomi</taxon>
        <taxon>Amphibia</taxon>
        <taxon>Batrachia</taxon>
        <taxon>Anura</taxon>
        <taxon>Pelobatoidea</taxon>
        <taxon>Megophryidae</taxon>
        <taxon>Leptobrachium</taxon>
    </lineage>
</organism>
<accession>A0A8C5WD33</accession>
<evidence type="ECO:0000256" key="9">
    <source>
        <dbReference type="ARBA" id="ARBA00023180"/>
    </source>
</evidence>
<dbReference type="SMART" id="SM00179">
    <property type="entry name" value="EGF_CA"/>
    <property type="match status" value="2"/>
</dbReference>
<evidence type="ECO:0000256" key="3">
    <source>
        <dbReference type="ARBA" id="ARBA00022536"/>
    </source>
</evidence>
<dbReference type="Gene3D" id="2.10.25.10">
    <property type="entry name" value="Laminin"/>
    <property type="match status" value="2"/>
</dbReference>
<dbReference type="GO" id="GO:0004930">
    <property type="term" value="F:G protein-coupled receptor activity"/>
    <property type="evidence" value="ECO:0007669"/>
    <property type="project" value="InterPro"/>
</dbReference>
<dbReference type="GO" id="GO:0007189">
    <property type="term" value="P:adenylate cyclase-activating G protein-coupled receptor signaling pathway"/>
    <property type="evidence" value="ECO:0007669"/>
    <property type="project" value="TreeGrafter"/>
</dbReference>
<dbReference type="Proteomes" id="UP000694569">
    <property type="component" value="Unplaced"/>
</dbReference>